<dbReference type="Proteomes" id="UP001145114">
    <property type="component" value="Unassembled WGS sequence"/>
</dbReference>
<proteinExistence type="predicted"/>
<sequence length="173" mass="19250">MMLSASASKSKIALVSCSTRHPRLNPFITDYVRSVLAESSGEVSIEIIDLAEQSLPLYNEPAVPSHLPATNPTPHYLHAHTREWSQIVRQYEAFIFVTPQYNWSIPASLKNALDYLYFEWKDKPAAIVSYGGRGGGKAACHLRDILTGLHMRPVATMPAVTTTVVMLEDCVHR</sequence>
<gene>
    <name evidence="1" type="ORF">EV182_000415</name>
</gene>
<reference evidence="1" key="1">
    <citation type="submission" date="2022-06" db="EMBL/GenBank/DDBJ databases">
        <title>Phylogenomic reconstructions and comparative analyses of Kickxellomycotina fungi.</title>
        <authorList>
            <person name="Reynolds N.K."/>
            <person name="Stajich J.E."/>
            <person name="Barry K."/>
            <person name="Grigoriev I.V."/>
            <person name="Crous P."/>
            <person name="Smith M.E."/>
        </authorList>
    </citation>
    <scope>NUCLEOTIDE SEQUENCE</scope>
    <source>
        <strain evidence="1">RSA 2271</strain>
    </source>
</reference>
<feature type="non-terminal residue" evidence="1">
    <location>
        <position position="173"/>
    </location>
</feature>
<keyword evidence="2" id="KW-1185">Reference proteome</keyword>
<name>A0ACC1HHM6_9FUNG</name>
<accession>A0ACC1HHM6</accession>
<evidence type="ECO:0000313" key="2">
    <source>
        <dbReference type="Proteomes" id="UP001145114"/>
    </source>
</evidence>
<organism evidence="1 2">
    <name type="scientific">Spiromyces aspiralis</name>
    <dbReference type="NCBI Taxonomy" id="68401"/>
    <lineage>
        <taxon>Eukaryota</taxon>
        <taxon>Fungi</taxon>
        <taxon>Fungi incertae sedis</taxon>
        <taxon>Zoopagomycota</taxon>
        <taxon>Kickxellomycotina</taxon>
        <taxon>Kickxellomycetes</taxon>
        <taxon>Kickxellales</taxon>
        <taxon>Kickxellaceae</taxon>
        <taxon>Spiromyces</taxon>
    </lineage>
</organism>
<evidence type="ECO:0000313" key="1">
    <source>
        <dbReference type="EMBL" id="KAJ1675861.1"/>
    </source>
</evidence>
<protein>
    <submittedName>
        <fullName evidence="1">Uncharacterized protein</fullName>
    </submittedName>
</protein>
<dbReference type="EMBL" id="JAMZIH010005159">
    <property type="protein sequence ID" value="KAJ1675861.1"/>
    <property type="molecule type" value="Genomic_DNA"/>
</dbReference>
<comment type="caution">
    <text evidence="1">The sequence shown here is derived from an EMBL/GenBank/DDBJ whole genome shotgun (WGS) entry which is preliminary data.</text>
</comment>